<keyword evidence="2" id="KW-1185">Reference proteome</keyword>
<evidence type="ECO:0000313" key="1">
    <source>
        <dbReference type="EMBL" id="KAJ9132230.1"/>
    </source>
</evidence>
<dbReference type="Gene3D" id="3.40.50.720">
    <property type="entry name" value="NAD(P)-binding Rossmann-like Domain"/>
    <property type="match status" value="1"/>
</dbReference>
<dbReference type="EMBL" id="JANBVN010000222">
    <property type="protein sequence ID" value="KAJ9132230.1"/>
    <property type="molecule type" value="Genomic_DNA"/>
</dbReference>
<protein>
    <submittedName>
        <fullName evidence="1">NAD(P)-binding protein</fullName>
    </submittedName>
</protein>
<gene>
    <name evidence="1" type="ORF">NKR19_g9380</name>
</gene>
<reference evidence="1" key="1">
    <citation type="submission" date="2022-07" db="EMBL/GenBank/DDBJ databases">
        <title>Fungi with potential for degradation of polypropylene.</title>
        <authorList>
            <person name="Gostincar C."/>
        </authorList>
    </citation>
    <scope>NUCLEOTIDE SEQUENCE</scope>
    <source>
        <strain evidence="1">EXF-13287</strain>
    </source>
</reference>
<comment type="caution">
    <text evidence="1">The sequence shown here is derived from an EMBL/GenBank/DDBJ whole genome shotgun (WGS) entry which is preliminary data.</text>
</comment>
<proteinExistence type="predicted"/>
<dbReference type="PANTHER" id="PTHR43431:SF7">
    <property type="entry name" value="OXIDOREDUCTASE, SHORT CHAIN DEHYDROGENASE_REDUCTASE FAMILY (AFU_ORTHOLOGUE AFUA_5G14000)"/>
    <property type="match status" value="1"/>
</dbReference>
<dbReference type="InterPro" id="IPR002347">
    <property type="entry name" value="SDR_fam"/>
</dbReference>
<dbReference type="PRINTS" id="PR00081">
    <property type="entry name" value="GDHRDH"/>
</dbReference>
<accession>A0AA38R1F9</accession>
<organism evidence="1 2">
    <name type="scientific">Coniochaeta hoffmannii</name>
    <dbReference type="NCBI Taxonomy" id="91930"/>
    <lineage>
        <taxon>Eukaryota</taxon>
        <taxon>Fungi</taxon>
        <taxon>Dikarya</taxon>
        <taxon>Ascomycota</taxon>
        <taxon>Pezizomycotina</taxon>
        <taxon>Sordariomycetes</taxon>
        <taxon>Sordariomycetidae</taxon>
        <taxon>Coniochaetales</taxon>
        <taxon>Coniochaetaceae</taxon>
        <taxon>Coniochaeta</taxon>
    </lineage>
</organism>
<evidence type="ECO:0000313" key="2">
    <source>
        <dbReference type="Proteomes" id="UP001174691"/>
    </source>
</evidence>
<dbReference type="Pfam" id="PF00106">
    <property type="entry name" value="adh_short"/>
    <property type="match status" value="1"/>
</dbReference>
<dbReference type="Proteomes" id="UP001174691">
    <property type="component" value="Unassembled WGS sequence"/>
</dbReference>
<dbReference type="PANTHER" id="PTHR43431">
    <property type="entry name" value="OXIDOREDUCTASE, SHORT CHAIN DEHYDROGENASE/REDUCTASE FAMILY (AFU_ORTHOLOGUE AFUA_5G14000)"/>
    <property type="match status" value="1"/>
</dbReference>
<dbReference type="SUPFAM" id="SSF51735">
    <property type="entry name" value="NAD(P)-binding Rossmann-fold domains"/>
    <property type="match status" value="1"/>
</dbReference>
<sequence length="245" mass="26119">MSKFFAIVAGVGAGTGRSVALKFSKTYPVVLLARRPESYEPVVDEINKAGGRAVGISADTADRKSVDSAFDRIKKELPDAKLAAAVFNVAAGMSRKGFLEQTPEDLEASLRGNALGLFNFAQSTIPLLLSSVADSPHPPTLIVTGATASLRGSARFGDFAAGKFAVRALSQSLAREFGPQGVHVAHAIVDGVIDIPRTKAYNVNGGGPDSKIDPDAIADSYWYLHTQPRSHFTLELDMRPFVEKF</sequence>
<dbReference type="InterPro" id="IPR036291">
    <property type="entry name" value="NAD(P)-bd_dom_sf"/>
</dbReference>
<name>A0AA38R1F9_9PEZI</name>
<dbReference type="AlphaFoldDB" id="A0AA38R1F9"/>